<dbReference type="AlphaFoldDB" id="Q0CCF5"/>
<accession>Q0CCF5</accession>
<dbReference type="PANTHER" id="PTHR45649:SF5">
    <property type="entry name" value="GABA TRANSPORTER (EUROFUNG)-RELATED"/>
    <property type="match status" value="1"/>
</dbReference>
<comment type="subcellular location">
    <subcellularLocation>
        <location evidence="1">Membrane</location>
        <topology evidence="1">Multi-pass membrane protein</topology>
    </subcellularLocation>
</comment>
<evidence type="ECO:0000256" key="1">
    <source>
        <dbReference type="ARBA" id="ARBA00004141"/>
    </source>
</evidence>
<dbReference type="Gene3D" id="1.20.1740.10">
    <property type="entry name" value="Amino acid/polyamine transporter I"/>
    <property type="match status" value="1"/>
</dbReference>
<feature type="transmembrane region" description="Helical" evidence="6">
    <location>
        <begin position="450"/>
        <end position="470"/>
    </location>
</feature>
<keyword evidence="4 6" id="KW-1133">Transmembrane helix</keyword>
<feature type="transmembrane region" description="Helical" evidence="6">
    <location>
        <begin position="379"/>
        <end position="399"/>
    </location>
</feature>
<dbReference type="STRING" id="341663.Q0CCF5"/>
<feature type="transmembrane region" description="Helical" evidence="6">
    <location>
        <begin position="338"/>
        <end position="359"/>
    </location>
</feature>
<organism evidence="7 8">
    <name type="scientific">Aspergillus terreus (strain NIH 2624 / FGSC A1156)</name>
    <dbReference type="NCBI Taxonomy" id="341663"/>
    <lineage>
        <taxon>Eukaryota</taxon>
        <taxon>Fungi</taxon>
        <taxon>Dikarya</taxon>
        <taxon>Ascomycota</taxon>
        <taxon>Pezizomycotina</taxon>
        <taxon>Eurotiomycetes</taxon>
        <taxon>Eurotiomycetidae</taxon>
        <taxon>Eurotiales</taxon>
        <taxon>Aspergillaceae</taxon>
        <taxon>Aspergillus</taxon>
        <taxon>Aspergillus subgen. Circumdati</taxon>
    </lineage>
</organism>
<dbReference type="Pfam" id="PF13520">
    <property type="entry name" value="AA_permease_2"/>
    <property type="match status" value="1"/>
</dbReference>
<proteinExistence type="predicted"/>
<sequence>MYNEDVEMKSGSAVHTRVMGSNGPAPGSGSVEYRQRQQLERYLNFFSSLAFSACLLASWESTGGSIQAGLYNGGPAVLVYGIIVSGVGNLAIACSLAELASVHPVAGAQYHWSYVLAPFSPRFLSFFQGWVTVFSWAALVCIAPFFIGTQIEGMVVLSNPEYVAQRWHGTLLMWAVVLVPIIINIFARRVLGVIEVAAGIMHVIFLPVTIAVFVILAPRNPNAFVWDTFVSGLSGWQNPGVVFSIGLLGVITPLSGVDGIIHMAEEVKKPKKVVPRSMIWGTIINSVMAFGYIVAVLYCMGNYEEALMSPTGYPIIQIAYQATGSKTATYIVMAMGMLPGWVALFNGLASVTRLTWAFARDNGLPFSDFFVKVSPRYKIPIRALFLVASVVIALSFIQIGSTAAFNAILSLSTLGLYISYLLPLIFLVIKRFTSPQDIPRGAFSLGKWGLPVNLVAILFATYFAIFLPFPSTLPVTGENMNYAGPVLGFVMIFATDSNFIADILAALGRARTTPDGPMENPR</sequence>
<dbReference type="GO" id="GO:0022857">
    <property type="term" value="F:transmembrane transporter activity"/>
    <property type="evidence" value="ECO:0007669"/>
    <property type="project" value="InterPro"/>
</dbReference>
<protein>
    <recommendedName>
        <fullName evidence="9">GABA permease</fullName>
    </recommendedName>
</protein>
<evidence type="ECO:0008006" key="9">
    <source>
        <dbReference type="Google" id="ProtNLM"/>
    </source>
</evidence>
<dbReference type="GO" id="GO:0016020">
    <property type="term" value="C:membrane"/>
    <property type="evidence" value="ECO:0007669"/>
    <property type="project" value="UniProtKB-SubCell"/>
</dbReference>
<evidence type="ECO:0000313" key="7">
    <source>
        <dbReference type="EMBL" id="EAU30761.1"/>
    </source>
</evidence>
<dbReference type="GeneID" id="4323570"/>
<reference evidence="8" key="1">
    <citation type="submission" date="2005-09" db="EMBL/GenBank/DDBJ databases">
        <title>Annotation of the Aspergillus terreus NIH2624 genome.</title>
        <authorList>
            <person name="Birren B.W."/>
            <person name="Lander E.S."/>
            <person name="Galagan J.E."/>
            <person name="Nusbaum C."/>
            <person name="Devon K."/>
            <person name="Henn M."/>
            <person name="Ma L.-J."/>
            <person name="Jaffe D.B."/>
            <person name="Butler J."/>
            <person name="Alvarez P."/>
            <person name="Gnerre S."/>
            <person name="Grabherr M."/>
            <person name="Kleber M."/>
            <person name="Mauceli E.W."/>
            <person name="Brockman W."/>
            <person name="Rounsley S."/>
            <person name="Young S.K."/>
            <person name="LaButti K."/>
            <person name="Pushparaj V."/>
            <person name="DeCaprio D."/>
            <person name="Crawford M."/>
            <person name="Koehrsen M."/>
            <person name="Engels R."/>
            <person name="Montgomery P."/>
            <person name="Pearson M."/>
            <person name="Howarth C."/>
            <person name="Larson L."/>
            <person name="Luoma S."/>
            <person name="White J."/>
            <person name="Alvarado L."/>
            <person name="Kodira C.D."/>
            <person name="Zeng Q."/>
            <person name="Oleary S."/>
            <person name="Yandava C."/>
            <person name="Denning D.W."/>
            <person name="Nierman W.C."/>
            <person name="Milne T."/>
            <person name="Madden K."/>
        </authorList>
    </citation>
    <scope>NUCLEOTIDE SEQUENCE [LARGE SCALE GENOMIC DNA]</scope>
    <source>
        <strain evidence="8">NIH 2624 / FGSC A1156</strain>
    </source>
</reference>
<dbReference type="OMA" id="CMGDYME"/>
<dbReference type="RefSeq" id="XP_001217215.1">
    <property type="nucleotide sequence ID" value="XM_001217214.1"/>
</dbReference>
<feature type="transmembrane region" description="Helical" evidence="6">
    <location>
        <begin position="482"/>
        <end position="501"/>
    </location>
</feature>
<dbReference type="PROSITE" id="PS00218">
    <property type="entry name" value="AMINO_ACID_PERMEASE_1"/>
    <property type="match status" value="1"/>
</dbReference>
<dbReference type="EMBL" id="CH476606">
    <property type="protein sequence ID" value="EAU30761.1"/>
    <property type="molecule type" value="Genomic_DNA"/>
</dbReference>
<evidence type="ECO:0000256" key="6">
    <source>
        <dbReference type="SAM" id="Phobius"/>
    </source>
</evidence>
<keyword evidence="5 6" id="KW-0472">Membrane</keyword>
<feature type="transmembrane region" description="Helical" evidence="6">
    <location>
        <begin position="42"/>
        <end position="59"/>
    </location>
</feature>
<keyword evidence="3 6" id="KW-0812">Transmembrane</keyword>
<gene>
    <name evidence="7" type="ORF">ATEG_08629</name>
</gene>
<dbReference type="PIRSF" id="PIRSF006060">
    <property type="entry name" value="AA_transporter"/>
    <property type="match status" value="1"/>
</dbReference>
<keyword evidence="2" id="KW-0813">Transport</keyword>
<feature type="transmembrane region" description="Helical" evidence="6">
    <location>
        <begin position="79"/>
        <end position="102"/>
    </location>
</feature>
<dbReference type="InterPro" id="IPR004840">
    <property type="entry name" value="Amino_acid_permease_CS"/>
</dbReference>
<evidence type="ECO:0000256" key="2">
    <source>
        <dbReference type="ARBA" id="ARBA00022448"/>
    </source>
</evidence>
<dbReference type="InterPro" id="IPR002293">
    <property type="entry name" value="AA/rel_permease1"/>
</dbReference>
<feature type="transmembrane region" description="Helical" evidence="6">
    <location>
        <begin position="278"/>
        <end position="298"/>
    </location>
</feature>
<feature type="transmembrane region" description="Helical" evidence="6">
    <location>
        <begin position="405"/>
        <end position="429"/>
    </location>
</feature>
<evidence type="ECO:0000256" key="5">
    <source>
        <dbReference type="ARBA" id="ARBA00023136"/>
    </source>
</evidence>
<dbReference type="eggNOG" id="KOG1289">
    <property type="taxonomic scope" value="Eukaryota"/>
</dbReference>
<name>Q0CCF5_ASPTN</name>
<dbReference type="VEuPathDB" id="FungiDB:ATEG_08629"/>
<feature type="transmembrane region" description="Helical" evidence="6">
    <location>
        <begin position="236"/>
        <end position="257"/>
    </location>
</feature>
<evidence type="ECO:0000256" key="3">
    <source>
        <dbReference type="ARBA" id="ARBA00022692"/>
    </source>
</evidence>
<dbReference type="OrthoDB" id="3257095at2759"/>
<dbReference type="PANTHER" id="PTHR45649">
    <property type="entry name" value="AMINO-ACID PERMEASE BAT1"/>
    <property type="match status" value="1"/>
</dbReference>
<dbReference type="Proteomes" id="UP000007963">
    <property type="component" value="Unassembled WGS sequence"/>
</dbReference>
<feature type="transmembrane region" description="Helical" evidence="6">
    <location>
        <begin position="193"/>
        <end position="216"/>
    </location>
</feature>
<evidence type="ECO:0000256" key="4">
    <source>
        <dbReference type="ARBA" id="ARBA00022989"/>
    </source>
</evidence>
<feature type="transmembrane region" description="Helical" evidence="6">
    <location>
        <begin position="167"/>
        <end position="186"/>
    </location>
</feature>
<evidence type="ECO:0000313" key="8">
    <source>
        <dbReference type="Proteomes" id="UP000007963"/>
    </source>
</evidence>
<dbReference type="HOGENOM" id="CLU_004495_6_2_1"/>
<feature type="transmembrane region" description="Helical" evidence="6">
    <location>
        <begin position="123"/>
        <end position="147"/>
    </location>
</feature>
<dbReference type="GO" id="GO:0006865">
    <property type="term" value="P:amino acid transport"/>
    <property type="evidence" value="ECO:0007669"/>
    <property type="project" value="InterPro"/>
</dbReference>